<protein>
    <recommendedName>
        <fullName evidence="1">non-specific serine/threonine protein kinase</fullName>
        <ecNumber evidence="1">2.7.11.1</ecNumber>
    </recommendedName>
</protein>
<feature type="region of interest" description="Disordered" evidence="7">
    <location>
        <begin position="279"/>
        <end position="299"/>
    </location>
</feature>
<name>A0A839XQ54_9PSEU</name>
<dbReference type="AlphaFoldDB" id="A0A839XQ54"/>
<dbReference type="Pfam" id="PF00069">
    <property type="entry name" value="Pkinase"/>
    <property type="match status" value="1"/>
</dbReference>
<keyword evidence="8" id="KW-0812">Transmembrane</keyword>
<dbReference type="GO" id="GO:0005524">
    <property type="term" value="F:ATP binding"/>
    <property type="evidence" value="ECO:0007669"/>
    <property type="project" value="UniProtKB-KW"/>
</dbReference>
<dbReference type="PANTHER" id="PTHR43289:SF6">
    <property type="entry name" value="SERINE_THREONINE-PROTEIN KINASE NEKL-3"/>
    <property type="match status" value="1"/>
</dbReference>
<feature type="domain" description="Protein kinase" evidence="9">
    <location>
        <begin position="13"/>
        <end position="249"/>
    </location>
</feature>
<dbReference type="EC" id="2.7.11.1" evidence="1"/>
<keyword evidence="11" id="KW-1185">Reference proteome</keyword>
<keyword evidence="3" id="KW-0808">Transferase</keyword>
<evidence type="ECO:0000256" key="3">
    <source>
        <dbReference type="ARBA" id="ARBA00022679"/>
    </source>
</evidence>
<dbReference type="Proteomes" id="UP000564573">
    <property type="component" value="Unassembled WGS sequence"/>
</dbReference>
<dbReference type="SUPFAM" id="SSF56112">
    <property type="entry name" value="Protein kinase-like (PK-like)"/>
    <property type="match status" value="1"/>
</dbReference>
<feature type="transmembrane region" description="Helical" evidence="8">
    <location>
        <begin position="320"/>
        <end position="339"/>
    </location>
</feature>
<dbReference type="RefSeq" id="WP_183779503.1">
    <property type="nucleotide sequence ID" value="NZ_JACIBS010000001.1"/>
</dbReference>
<keyword evidence="2 10" id="KW-0723">Serine/threonine-protein kinase</keyword>
<keyword evidence="8" id="KW-1133">Transmembrane helix</keyword>
<evidence type="ECO:0000256" key="7">
    <source>
        <dbReference type="SAM" id="MobiDB-lite"/>
    </source>
</evidence>
<organism evidence="10 11">
    <name type="scientific">Prauserella sediminis</name>
    <dbReference type="NCBI Taxonomy" id="577680"/>
    <lineage>
        <taxon>Bacteria</taxon>
        <taxon>Bacillati</taxon>
        <taxon>Actinomycetota</taxon>
        <taxon>Actinomycetes</taxon>
        <taxon>Pseudonocardiales</taxon>
        <taxon>Pseudonocardiaceae</taxon>
        <taxon>Prauserella</taxon>
        <taxon>Prauserella salsuginis group</taxon>
    </lineage>
</organism>
<comment type="caution">
    <text evidence="10">The sequence shown here is derived from an EMBL/GenBank/DDBJ whole genome shotgun (WGS) entry which is preliminary data.</text>
</comment>
<dbReference type="EMBL" id="JACIBS010000001">
    <property type="protein sequence ID" value="MBB3662055.1"/>
    <property type="molecule type" value="Genomic_DNA"/>
</dbReference>
<reference evidence="10 11" key="1">
    <citation type="submission" date="2020-08" db="EMBL/GenBank/DDBJ databases">
        <title>Sequencing the genomes of 1000 actinobacteria strains.</title>
        <authorList>
            <person name="Klenk H.-P."/>
        </authorList>
    </citation>
    <scope>NUCLEOTIDE SEQUENCE [LARGE SCALE GENOMIC DNA]</scope>
    <source>
        <strain evidence="10 11">DSM 45267</strain>
    </source>
</reference>
<keyword evidence="4" id="KW-0547">Nucleotide-binding</keyword>
<proteinExistence type="predicted"/>
<accession>A0A839XQ54</accession>
<evidence type="ECO:0000256" key="4">
    <source>
        <dbReference type="ARBA" id="ARBA00022741"/>
    </source>
</evidence>
<dbReference type="InterPro" id="IPR000719">
    <property type="entry name" value="Prot_kinase_dom"/>
</dbReference>
<evidence type="ECO:0000256" key="8">
    <source>
        <dbReference type="SAM" id="Phobius"/>
    </source>
</evidence>
<dbReference type="PANTHER" id="PTHR43289">
    <property type="entry name" value="MITOGEN-ACTIVATED PROTEIN KINASE KINASE KINASE 20-RELATED"/>
    <property type="match status" value="1"/>
</dbReference>
<evidence type="ECO:0000256" key="5">
    <source>
        <dbReference type="ARBA" id="ARBA00022777"/>
    </source>
</evidence>
<dbReference type="Gene3D" id="1.10.510.10">
    <property type="entry name" value="Transferase(Phosphotransferase) domain 1"/>
    <property type="match status" value="1"/>
</dbReference>
<evidence type="ECO:0000259" key="9">
    <source>
        <dbReference type="PROSITE" id="PS50011"/>
    </source>
</evidence>
<keyword evidence="8" id="KW-0472">Membrane</keyword>
<gene>
    <name evidence="10" type="ORF">FB384_000959</name>
</gene>
<dbReference type="InterPro" id="IPR011009">
    <property type="entry name" value="Kinase-like_dom_sf"/>
</dbReference>
<dbReference type="CDD" id="cd14014">
    <property type="entry name" value="STKc_PknB_like"/>
    <property type="match status" value="1"/>
</dbReference>
<evidence type="ECO:0000313" key="11">
    <source>
        <dbReference type="Proteomes" id="UP000564573"/>
    </source>
</evidence>
<evidence type="ECO:0000313" key="10">
    <source>
        <dbReference type="EMBL" id="MBB3662055.1"/>
    </source>
</evidence>
<dbReference type="PROSITE" id="PS50011">
    <property type="entry name" value="PROTEIN_KINASE_DOM"/>
    <property type="match status" value="1"/>
</dbReference>
<dbReference type="Gene3D" id="3.30.200.20">
    <property type="entry name" value="Phosphorylase Kinase, domain 1"/>
    <property type="match status" value="1"/>
</dbReference>
<evidence type="ECO:0000256" key="2">
    <source>
        <dbReference type="ARBA" id="ARBA00022527"/>
    </source>
</evidence>
<keyword evidence="5 10" id="KW-0418">Kinase</keyword>
<evidence type="ECO:0000256" key="1">
    <source>
        <dbReference type="ARBA" id="ARBA00012513"/>
    </source>
</evidence>
<keyword evidence="6" id="KW-0067">ATP-binding</keyword>
<dbReference type="GO" id="GO:0004674">
    <property type="term" value="F:protein serine/threonine kinase activity"/>
    <property type="evidence" value="ECO:0007669"/>
    <property type="project" value="UniProtKB-KW"/>
</dbReference>
<evidence type="ECO:0000256" key="6">
    <source>
        <dbReference type="ARBA" id="ARBA00022840"/>
    </source>
</evidence>
<sequence>MNYAEGTVVGKRYRLDQPIGRGRAGIVWLAFDTMLHRTVAAKQLYIDPSLTGEAADHARRTALHEARQATRVVHAGAVAVYDAVRYESDVWAIMEYVPCRNMADFLAEHGELTPQQAAYLGHRLGAALATAHAIGVTHRAVEPGNVLLCDDGGVKLTDIGLSQPPADPAYRAPELAKGVEPSPASDGFSLGAMLFAAVEGVPPFGEDGTGTPVVPRRCGALTGALLKLLRDDPELRPTMQDTVQALRAITKGREQGLVPPTAPAMPTVPVLPQVVSVPAPPPPPAPQRTGSMGAGSMGPGSMRAGSMGAGSMSAGAMRTWLLVGAAAVLLVIVVVLVLVL</sequence>